<reference evidence="15" key="1">
    <citation type="journal article" date="2019" name="Int. J. Syst. Evol. Microbiol.">
        <title>The Global Catalogue of Microorganisms (GCM) 10K type strain sequencing project: providing services to taxonomists for standard genome sequencing and annotation.</title>
        <authorList>
            <consortium name="The Broad Institute Genomics Platform"/>
            <consortium name="The Broad Institute Genome Sequencing Center for Infectious Disease"/>
            <person name="Wu L."/>
            <person name="Ma J."/>
        </authorList>
    </citation>
    <scope>NUCLEOTIDE SEQUENCE [LARGE SCALE GENOMIC DNA]</scope>
    <source>
        <strain evidence="15">KCTC 19812</strain>
    </source>
</reference>
<dbReference type="GO" id="GO:0016787">
    <property type="term" value="F:hydrolase activity"/>
    <property type="evidence" value="ECO:0007669"/>
    <property type="project" value="UniProtKB-KW"/>
</dbReference>
<evidence type="ECO:0000256" key="1">
    <source>
        <dbReference type="ARBA" id="ARBA00001412"/>
    </source>
</evidence>
<dbReference type="Pfam" id="PF16353">
    <property type="entry name" value="LacZ_4"/>
    <property type="match status" value="1"/>
</dbReference>
<dbReference type="SUPFAM" id="SSF49785">
    <property type="entry name" value="Galactose-binding domain-like"/>
    <property type="match status" value="1"/>
</dbReference>
<dbReference type="InterPro" id="IPR017853">
    <property type="entry name" value="GH"/>
</dbReference>
<keyword evidence="8" id="KW-0326">Glycosidase</keyword>
<feature type="domain" description="Glycosyl hydrolases family 2 sugar binding" evidence="11">
    <location>
        <begin position="67"/>
        <end position="204"/>
    </location>
</feature>
<sequence>MNPFKLTNLSCSMLAAIIISFLIFFVNTQSAKSQDGIVYSRYYLSGIDASKPVNWEFMVNSGRRADEWTEIPVPSNWELHGFGTYNYGHDHNNPERILGKETGYYRYNFNVPAIWEGKFIKIVFEGAMTDTKVKINGKEAGEVHQGGFYRFSHEITQLLAYGKENILEVEVAKHSSNPSVNRAERQADFWIFGGIFRPVYLEVLPQCHFERIAINAKADGSFEALVHLTEPPQDGSIEVEILDLKGEVSYGKLSTASSSVETWIKGKIDGVKTWNPEKPTLYQAVFSIKENDKTIFEKKERFGFRTIELRESDGLYVNGERVIFKGVNRHSFFPTTGRALSDANHMEDILLMKEMNMNSVRMSHYPPDERFLDLCDSLGLFVLDEVAGWQQGYDTIVGPKVIKSTVLKDGNHPSIVIWDHGNEGGWDFGNEKWFHEYDIQKRPVIYPWLIRNGMDTHHYFRFNAGIQRLTHSQTPFMPTEFMHGLYDGGHGAGLEDYWIDFMRNPVASGGFLWVFADEAVVRTDLDGALDADGNHAPDGILGPFKEKEGSFYTIKNIWSPIQIKPFNMNQNFNGNLWIENRYIYTSLKECRLEWSTYTIDGFRELKQIKNGEMSLPDILPGETKKIKLPIDGPLTEVDLFKLAAYDWEGRELYTWNWSITLPRDFAQKHLKLNKENQQEIIEAEETQKLLSIKTGEMLYVFNLENGMLHEVKKGEKQYDFNNGPVVEGVESKVEEVNWEMDEEGLIKIITKYSSYPKQTIWTIHPSGLLSFEALGPLLNGQEIDYLGLSFSYPEEKMKGVTWIGNGPYRVWKNRLKGAEFGLWQKDYNNTMTGYSYDNLIYPEFKGYHANLFAMQLVTEEGTIQIYSETPGIFFKLYNPENPPHATAGVTPNMPKGDVSFLHQITPIGNKFSGPETMGPSGNKIRAISHSGDQPIGIKLWFEFKD</sequence>
<accession>A0ABW5B6F7</accession>
<dbReference type="SUPFAM" id="SSF74650">
    <property type="entry name" value="Galactose mutarotase-like"/>
    <property type="match status" value="1"/>
</dbReference>
<evidence type="ECO:0000256" key="5">
    <source>
        <dbReference type="ARBA" id="ARBA00012756"/>
    </source>
</evidence>
<dbReference type="Pfam" id="PF02837">
    <property type="entry name" value="Glyco_hydro_2_N"/>
    <property type="match status" value="1"/>
</dbReference>
<dbReference type="InterPro" id="IPR011013">
    <property type="entry name" value="Gal_mutarotase_sf_dom"/>
</dbReference>
<evidence type="ECO:0000313" key="14">
    <source>
        <dbReference type="EMBL" id="MFD2201069.1"/>
    </source>
</evidence>
<comment type="catalytic activity">
    <reaction evidence="1">
        <text>Hydrolysis of terminal non-reducing beta-D-galactose residues in beta-D-galactosides.</text>
        <dbReference type="EC" id="3.2.1.23"/>
    </reaction>
</comment>
<dbReference type="Gene3D" id="2.60.40.10">
    <property type="entry name" value="Immunoglobulins"/>
    <property type="match status" value="2"/>
</dbReference>
<dbReference type="Pfam" id="PF02836">
    <property type="entry name" value="Glyco_hydro_2_C"/>
    <property type="match status" value="1"/>
</dbReference>
<keyword evidence="6 14" id="KW-0378">Hydrolase</keyword>
<comment type="subunit">
    <text evidence="4">Monomer.</text>
</comment>
<feature type="domain" description="Glycoside hydrolase family 2 immunoglobulin-like beta-sandwich" evidence="9">
    <location>
        <begin position="218"/>
        <end position="305"/>
    </location>
</feature>
<dbReference type="InterPro" id="IPR032312">
    <property type="entry name" value="LacZ_4"/>
</dbReference>
<dbReference type="Gene3D" id="3.20.20.80">
    <property type="entry name" value="Glycosidases"/>
    <property type="match status" value="1"/>
</dbReference>
<evidence type="ECO:0000313" key="15">
    <source>
        <dbReference type="Proteomes" id="UP001597414"/>
    </source>
</evidence>
<dbReference type="InterPro" id="IPR006103">
    <property type="entry name" value="Glyco_hydro_2_cat"/>
</dbReference>
<dbReference type="Gene3D" id="2.70.98.10">
    <property type="match status" value="1"/>
</dbReference>
<dbReference type="Proteomes" id="UP001597414">
    <property type="component" value="Unassembled WGS sequence"/>
</dbReference>
<dbReference type="RefSeq" id="WP_380800962.1">
    <property type="nucleotide sequence ID" value="NZ_JBHUIV010000010.1"/>
</dbReference>
<evidence type="ECO:0000259" key="12">
    <source>
        <dbReference type="Pfam" id="PF02929"/>
    </source>
</evidence>
<comment type="cofactor">
    <cofactor evidence="2">
        <name>Ca(2+)</name>
        <dbReference type="ChEBI" id="CHEBI:29108"/>
    </cofactor>
</comment>
<evidence type="ECO:0000256" key="7">
    <source>
        <dbReference type="ARBA" id="ARBA00022837"/>
    </source>
</evidence>
<evidence type="ECO:0000259" key="10">
    <source>
        <dbReference type="Pfam" id="PF02836"/>
    </source>
</evidence>
<dbReference type="InterPro" id="IPR006104">
    <property type="entry name" value="Glyco_hydro_2_N"/>
</dbReference>
<evidence type="ECO:0000256" key="2">
    <source>
        <dbReference type="ARBA" id="ARBA00001913"/>
    </source>
</evidence>
<dbReference type="InterPro" id="IPR036156">
    <property type="entry name" value="Beta-gal/glucu_dom_sf"/>
</dbReference>
<protein>
    <recommendedName>
        <fullName evidence="5">beta-galactosidase</fullName>
        <ecNumber evidence="5">3.2.1.23</ecNumber>
    </recommendedName>
</protein>
<keyword evidence="15" id="KW-1185">Reference proteome</keyword>
<proteinExistence type="inferred from homology"/>
<evidence type="ECO:0000256" key="6">
    <source>
        <dbReference type="ARBA" id="ARBA00022801"/>
    </source>
</evidence>
<name>A0ABW5B6F7_9BACT</name>
<dbReference type="PANTHER" id="PTHR46323:SF2">
    <property type="entry name" value="BETA-GALACTOSIDASE"/>
    <property type="match status" value="1"/>
</dbReference>
<dbReference type="InterPro" id="IPR008979">
    <property type="entry name" value="Galactose-bd-like_sf"/>
</dbReference>
<comment type="caution">
    <text evidence="14">The sequence shown here is derived from an EMBL/GenBank/DDBJ whole genome shotgun (WGS) entry which is preliminary data.</text>
</comment>
<dbReference type="Pfam" id="PF02929">
    <property type="entry name" value="Bgal_small_N"/>
    <property type="match status" value="1"/>
</dbReference>
<dbReference type="SUPFAM" id="SSF49303">
    <property type="entry name" value="beta-Galactosidase/glucuronidase domain"/>
    <property type="match status" value="2"/>
</dbReference>
<feature type="domain" description="Beta-galactosidase" evidence="13">
    <location>
        <begin position="578"/>
        <end position="633"/>
    </location>
</feature>
<dbReference type="Gene3D" id="2.60.120.260">
    <property type="entry name" value="Galactose-binding domain-like"/>
    <property type="match status" value="1"/>
</dbReference>
<dbReference type="Pfam" id="PF00703">
    <property type="entry name" value="Glyco_hydro_2"/>
    <property type="match status" value="1"/>
</dbReference>
<dbReference type="InterPro" id="IPR013783">
    <property type="entry name" value="Ig-like_fold"/>
</dbReference>
<dbReference type="SUPFAM" id="SSF51445">
    <property type="entry name" value="(Trans)glycosidases"/>
    <property type="match status" value="1"/>
</dbReference>
<evidence type="ECO:0000256" key="8">
    <source>
        <dbReference type="ARBA" id="ARBA00023295"/>
    </source>
</evidence>
<organism evidence="14 15">
    <name type="scientific">Shivajiella indica</name>
    <dbReference type="NCBI Taxonomy" id="872115"/>
    <lineage>
        <taxon>Bacteria</taxon>
        <taxon>Pseudomonadati</taxon>
        <taxon>Bacteroidota</taxon>
        <taxon>Cytophagia</taxon>
        <taxon>Cytophagales</taxon>
        <taxon>Cyclobacteriaceae</taxon>
        <taxon>Shivajiella</taxon>
    </lineage>
</organism>
<comment type="similarity">
    <text evidence="3">Belongs to the glycosyl hydrolase 2 family.</text>
</comment>
<dbReference type="InterPro" id="IPR004199">
    <property type="entry name" value="B-gal_small/dom_5"/>
</dbReference>
<dbReference type="EMBL" id="JBHUIV010000010">
    <property type="protein sequence ID" value="MFD2201069.1"/>
    <property type="molecule type" value="Genomic_DNA"/>
</dbReference>
<dbReference type="EC" id="3.2.1.23" evidence="5"/>
<gene>
    <name evidence="14" type="ORF">ACFSKV_05800</name>
</gene>
<evidence type="ECO:0000259" key="11">
    <source>
        <dbReference type="Pfam" id="PF02837"/>
    </source>
</evidence>
<feature type="domain" description="Beta galactosidase small chain/" evidence="12">
    <location>
        <begin position="731"/>
        <end position="836"/>
    </location>
</feature>
<dbReference type="InterPro" id="IPR006102">
    <property type="entry name" value="Ig-like_GH2"/>
</dbReference>
<evidence type="ECO:0000259" key="9">
    <source>
        <dbReference type="Pfam" id="PF00703"/>
    </source>
</evidence>
<evidence type="ECO:0000256" key="3">
    <source>
        <dbReference type="ARBA" id="ARBA00007401"/>
    </source>
</evidence>
<evidence type="ECO:0000259" key="13">
    <source>
        <dbReference type="Pfam" id="PF16353"/>
    </source>
</evidence>
<dbReference type="InterPro" id="IPR014718">
    <property type="entry name" value="GH-type_carb-bd"/>
</dbReference>
<evidence type="ECO:0000256" key="4">
    <source>
        <dbReference type="ARBA" id="ARBA00011245"/>
    </source>
</evidence>
<keyword evidence="7" id="KW-0106">Calcium</keyword>
<feature type="domain" description="Glycoside hydrolase family 2 catalytic" evidence="10">
    <location>
        <begin position="310"/>
        <end position="523"/>
    </location>
</feature>
<dbReference type="InterPro" id="IPR050347">
    <property type="entry name" value="Bact_Beta-galactosidase"/>
</dbReference>
<dbReference type="PANTHER" id="PTHR46323">
    <property type="entry name" value="BETA-GALACTOSIDASE"/>
    <property type="match status" value="1"/>
</dbReference>